<accession>A0A420Y398</accession>
<dbReference type="EMBL" id="QVQW01000058">
    <property type="protein sequence ID" value="RKU42347.1"/>
    <property type="molecule type" value="Genomic_DNA"/>
</dbReference>
<proteinExistence type="predicted"/>
<dbReference type="AlphaFoldDB" id="A0A420Y398"/>
<evidence type="ECO:0000313" key="2">
    <source>
        <dbReference type="EMBL" id="RKU42347.1"/>
    </source>
</evidence>
<dbReference type="OrthoDB" id="5234525at2759"/>
<reference evidence="2 3" key="1">
    <citation type="submission" date="2018-08" db="EMBL/GenBank/DDBJ databases">
        <title>Draft genome of the lignicolous fungus Coniochaeta pulveracea.</title>
        <authorList>
            <person name="Borstlap C.J."/>
            <person name="De Witt R.N."/>
            <person name="Botha A."/>
            <person name="Volschenk H."/>
        </authorList>
    </citation>
    <scope>NUCLEOTIDE SEQUENCE [LARGE SCALE GENOMIC DNA]</scope>
    <source>
        <strain evidence="2 3">CAB683</strain>
    </source>
</reference>
<name>A0A420Y398_9PEZI</name>
<comment type="caution">
    <text evidence="2">The sequence shown here is derived from an EMBL/GenBank/DDBJ whole genome shotgun (WGS) entry which is preliminary data.</text>
</comment>
<organism evidence="2 3">
    <name type="scientific">Coniochaeta pulveracea</name>
    <dbReference type="NCBI Taxonomy" id="177199"/>
    <lineage>
        <taxon>Eukaryota</taxon>
        <taxon>Fungi</taxon>
        <taxon>Dikarya</taxon>
        <taxon>Ascomycota</taxon>
        <taxon>Pezizomycotina</taxon>
        <taxon>Sordariomycetes</taxon>
        <taxon>Sordariomycetidae</taxon>
        <taxon>Coniochaetales</taxon>
        <taxon>Coniochaetaceae</taxon>
        <taxon>Coniochaeta</taxon>
    </lineage>
</organism>
<keyword evidence="3" id="KW-1185">Reference proteome</keyword>
<feature type="compositionally biased region" description="Basic residues" evidence="1">
    <location>
        <begin position="243"/>
        <end position="255"/>
    </location>
</feature>
<protein>
    <submittedName>
        <fullName evidence="2">Uncharacterized protein</fullName>
    </submittedName>
</protein>
<gene>
    <name evidence="2" type="ORF">DL546_005749</name>
</gene>
<evidence type="ECO:0000256" key="1">
    <source>
        <dbReference type="SAM" id="MobiDB-lite"/>
    </source>
</evidence>
<dbReference type="Proteomes" id="UP000275385">
    <property type="component" value="Unassembled WGS sequence"/>
</dbReference>
<feature type="region of interest" description="Disordered" evidence="1">
    <location>
        <begin position="217"/>
        <end position="287"/>
    </location>
</feature>
<sequence>MEQIRAAQAARYETSLASVQSSAIPVMPSKEEWTTLSEQRNIPGFLLLDAVRFYKRAHGEQLKLTPLVDALRDDVHRIQGDTTTLQQEHHDIHKRLGKTEARLEGVSKEHDRLEQDVTTIQQCILRTTTRISQNVQHADAHAMELEVQKKELSFLRSRLEKLEDLVAQDGRTHSQSLELAQVATTQHNHDPVMTTRQQETPARPLPTTVPLKRRIAQCPSKPSNCQQQQTNKTGGTVSGTAKSSKRRRTSCRAKVNKQTTLPGVGEVTASEASYHQDSPWPEPLCGEAYAPRTREASPPVASDTGLSVISDGTAAGATRAYLTNLFMEAEQRYAVKKPVALRSQHQLIWKFIDSIADKELSRRFQLFLLEHQDPGYVANGPWSATYERQLAKRHRFVKLVDVTWPQFIRVFRDFLLRSYGPD</sequence>
<feature type="compositionally biased region" description="Polar residues" evidence="1">
    <location>
        <begin position="220"/>
        <end position="242"/>
    </location>
</feature>
<evidence type="ECO:0000313" key="3">
    <source>
        <dbReference type="Proteomes" id="UP000275385"/>
    </source>
</evidence>